<evidence type="ECO:0000256" key="1">
    <source>
        <dbReference type="SAM" id="MobiDB-lite"/>
    </source>
</evidence>
<proteinExistence type="predicted"/>
<gene>
    <name evidence="2" type="ORF">K2173_023901</name>
</gene>
<dbReference type="EMBL" id="JAIWQS010000004">
    <property type="protein sequence ID" value="KAJ8768906.1"/>
    <property type="molecule type" value="Genomic_DNA"/>
</dbReference>
<protein>
    <submittedName>
        <fullName evidence="2">Uncharacterized protein</fullName>
    </submittedName>
</protein>
<feature type="compositionally biased region" description="Basic and acidic residues" evidence="1">
    <location>
        <begin position="498"/>
        <end position="512"/>
    </location>
</feature>
<feature type="region of interest" description="Disordered" evidence="1">
    <location>
        <begin position="169"/>
        <end position="223"/>
    </location>
</feature>
<feature type="region of interest" description="Disordered" evidence="1">
    <location>
        <begin position="547"/>
        <end position="598"/>
    </location>
</feature>
<feature type="compositionally biased region" description="Polar residues" evidence="1">
    <location>
        <begin position="401"/>
        <end position="418"/>
    </location>
</feature>
<accession>A0AAV8TPS4</accession>
<feature type="compositionally biased region" description="Polar residues" evidence="1">
    <location>
        <begin position="575"/>
        <end position="596"/>
    </location>
</feature>
<feature type="region of interest" description="Disordered" evidence="1">
    <location>
        <begin position="458"/>
        <end position="524"/>
    </location>
</feature>
<feature type="region of interest" description="Disordered" evidence="1">
    <location>
        <begin position="401"/>
        <end position="423"/>
    </location>
</feature>
<name>A0AAV8TPS4_9ROSI</name>
<sequence>MLSELKQNIFSNGYFQISKEHSFCPLPLNAPSLCSCLSLCFCVCMKRMEDAHCLTINGEERNGDEFYEHIEAPKFVDLNAPDSHHPGDDRYWFCLRVGCDQKHEEELDPEAIDKNFVLRVMAARSPNIRLRKALYRKDSTKVKCPQSVPPKLSKPRISRLALITSMSKRMADPKVSVNPHSKHHKTPNTKLKQSSVRTKAQTTPANKKGMPNPDAFRSVRNPKVGPVLVPKNKVVAKALVFHSPKKRLKTSLELKTPVKTLCDAMKKLQVTSAKKHVLGYDRPLPSDVPRKQLRGREVKSRVYDGLRCQKGKGQDAKSSKCMKGQKEVKNLWQHRSPLTHEGTENDSSDMEIEEKSRKRSLVEVISNPQGDEGNANAGILMTAEVPKASMNDNRDVGLQSQSNLAENDPRSLQSSNCEGNGICEGKSQIEKTESCLKTNIDGNDKENNGEVMEIDDKENNSVSDDNRHCDVNTSHLGKKVRSRQNPKDTQVVRTMKKSSKESSDMDAQEWKNKKSKPTNPRPFRLRTDERAVKEANLKKKPLKEITPFSRFPQGNTERKRQSAIETSVKNREQSECGNQTCETNDKTPNTTRTDQPVSHLFIKAKGKISTWKHSQLT</sequence>
<comment type="caution">
    <text evidence="2">The sequence shown here is derived from an EMBL/GenBank/DDBJ whole genome shotgun (WGS) entry which is preliminary data.</text>
</comment>
<evidence type="ECO:0000313" key="3">
    <source>
        <dbReference type="Proteomes" id="UP001159364"/>
    </source>
</evidence>
<evidence type="ECO:0000313" key="2">
    <source>
        <dbReference type="EMBL" id="KAJ8768906.1"/>
    </source>
</evidence>
<dbReference type="AlphaFoldDB" id="A0AAV8TPS4"/>
<dbReference type="Proteomes" id="UP001159364">
    <property type="component" value="Linkage Group LG04"/>
</dbReference>
<dbReference type="PANTHER" id="PTHR37241">
    <property type="entry name" value="NEUROFILAMENT HEAVY PROTEIN"/>
    <property type="match status" value="1"/>
</dbReference>
<keyword evidence="3" id="KW-1185">Reference proteome</keyword>
<dbReference type="PANTHER" id="PTHR37241:SF1">
    <property type="entry name" value="NEUROFILAMENT HEAVY PROTEIN"/>
    <property type="match status" value="1"/>
</dbReference>
<organism evidence="2 3">
    <name type="scientific">Erythroxylum novogranatense</name>
    <dbReference type="NCBI Taxonomy" id="1862640"/>
    <lineage>
        <taxon>Eukaryota</taxon>
        <taxon>Viridiplantae</taxon>
        <taxon>Streptophyta</taxon>
        <taxon>Embryophyta</taxon>
        <taxon>Tracheophyta</taxon>
        <taxon>Spermatophyta</taxon>
        <taxon>Magnoliopsida</taxon>
        <taxon>eudicotyledons</taxon>
        <taxon>Gunneridae</taxon>
        <taxon>Pentapetalae</taxon>
        <taxon>rosids</taxon>
        <taxon>fabids</taxon>
        <taxon>Malpighiales</taxon>
        <taxon>Erythroxylaceae</taxon>
        <taxon>Erythroxylum</taxon>
    </lineage>
</organism>
<reference evidence="2 3" key="1">
    <citation type="submission" date="2021-09" db="EMBL/GenBank/DDBJ databases">
        <title>Genomic insights and catalytic innovation underlie evolution of tropane alkaloids biosynthesis.</title>
        <authorList>
            <person name="Wang Y.-J."/>
            <person name="Tian T."/>
            <person name="Huang J.-P."/>
            <person name="Huang S.-X."/>
        </authorList>
    </citation>
    <scope>NUCLEOTIDE SEQUENCE [LARGE SCALE GENOMIC DNA]</scope>
    <source>
        <strain evidence="2">KIB-2018</strain>
        <tissue evidence="2">Leaf</tissue>
    </source>
</reference>
<feature type="compositionally biased region" description="Basic and acidic residues" evidence="1">
    <location>
        <begin position="556"/>
        <end position="574"/>
    </location>
</feature>
<feature type="compositionally biased region" description="Polar residues" evidence="1">
    <location>
        <begin position="188"/>
        <end position="205"/>
    </location>
</feature>